<evidence type="ECO:0000256" key="7">
    <source>
        <dbReference type="ARBA" id="ARBA00023125"/>
    </source>
</evidence>
<evidence type="ECO:0000256" key="3">
    <source>
        <dbReference type="ARBA" id="ARBA00022695"/>
    </source>
</evidence>
<keyword evidence="6 11" id="KW-0239">DNA-directed DNA polymerase</keyword>
<dbReference type="PRINTS" id="PR00868">
    <property type="entry name" value="DNAPOLI"/>
</dbReference>
<dbReference type="GO" id="GO:0008409">
    <property type="term" value="F:5'-3' exonuclease activity"/>
    <property type="evidence" value="ECO:0007669"/>
    <property type="project" value="UniProtKB-UniRule"/>
</dbReference>
<name>A0A084JL69_9FIRM</name>
<evidence type="ECO:0000259" key="13">
    <source>
        <dbReference type="SMART" id="SM00482"/>
    </source>
</evidence>
<dbReference type="InterPro" id="IPR019760">
    <property type="entry name" value="DNA-dir_DNA_pol_A_CS"/>
</dbReference>
<dbReference type="SUPFAM" id="SSF53098">
    <property type="entry name" value="Ribonuclease H-like"/>
    <property type="match status" value="1"/>
</dbReference>
<dbReference type="EMBL" id="JPME01000015">
    <property type="protein sequence ID" value="KEZ89703.1"/>
    <property type="molecule type" value="Genomic_DNA"/>
</dbReference>
<keyword evidence="4 11" id="KW-0235">DNA replication</keyword>
<comment type="subunit">
    <text evidence="11">Single-chain monomer with multiple functions.</text>
</comment>
<keyword evidence="7 11" id="KW-0238">DNA-binding</keyword>
<evidence type="ECO:0000256" key="10">
    <source>
        <dbReference type="NCBIfam" id="TIGR00593"/>
    </source>
</evidence>
<evidence type="ECO:0000256" key="5">
    <source>
        <dbReference type="ARBA" id="ARBA00022763"/>
    </source>
</evidence>
<keyword evidence="5 11" id="KW-0227">DNA damage</keyword>
<dbReference type="GO" id="GO:0006261">
    <property type="term" value="P:DNA-templated DNA replication"/>
    <property type="evidence" value="ECO:0007669"/>
    <property type="project" value="UniProtKB-UniRule"/>
</dbReference>
<evidence type="ECO:0000256" key="1">
    <source>
        <dbReference type="ARBA" id="ARBA00007705"/>
    </source>
</evidence>
<dbReference type="AlphaFoldDB" id="A0A084JL69"/>
<comment type="catalytic activity">
    <reaction evidence="9 11">
        <text>DNA(n) + a 2'-deoxyribonucleoside 5'-triphosphate = DNA(n+1) + diphosphate</text>
        <dbReference type="Rhea" id="RHEA:22508"/>
        <dbReference type="Rhea" id="RHEA-COMP:17339"/>
        <dbReference type="Rhea" id="RHEA-COMP:17340"/>
        <dbReference type="ChEBI" id="CHEBI:33019"/>
        <dbReference type="ChEBI" id="CHEBI:61560"/>
        <dbReference type="ChEBI" id="CHEBI:173112"/>
        <dbReference type="EC" id="2.7.7.7"/>
    </reaction>
</comment>
<dbReference type="PANTHER" id="PTHR10133">
    <property type="entry name" value="DNA POLYMERASE I"/>
    <property type="match status" value="1"/>
</dbReference>
<dbReference type="Pfam" id="PF01367">
    <property type="entry name" value="5_3_exonuc"/>
    <property type="match status" value="1"/>
</dbReference>
<keyword evidence="2 11" id="KW-0808">Transferase</keyword>
<evidence type="ECO:0000313" key="15">
    <source>
        <dbReference type="Proteomes" id="UP000028525"/>
    </source>
</evidence>
<feature type="domain" description="5'-3' exonuclease" evidence="12">
    <location>
        <begin position="4"/>
        <end position="243"/>
    </location>
</feature>
<comment type="similarity">
    <text evidence="1 11">Belongs to the DNA polymerase type-A family.</text>
</comment>
<keyword evidence="11" id="KW-0540">Nuclease</keyword>
<dbReference type="SUPFAM" id="SSF56672">
    <property type="entry name" value="DNA/RNA polymerases"/>
    <property type="match status" value="1"/>
</dbReference>
<gene>
    <name evidence="11" type="primary">polA</name>
    <name evidence="14" type="ORF">IO98_13560</name>
</gene>
<evidence type="ECO:0000256" key="4">
    <source>
        <dbReference type="ARBA" id="ARBA00022705"/>
    </source>
</evidence>
<dbReference type="NCBIfam" id="NF004397">
    <property type="entry name" value="PRK05755.1"/>
    <property type="match status" value="1"/>
</dbReference>
<dbReference type="InterPro" id="IPR012337">
    <property type="entry name" value="RNaseH-like_sf"/>
</dbReference>
<dbReference type="RefSeq" id="WP_038282095.1">
    <property type="nucleotide sequence ID" value="NZ_JPME01000015.1"/>
</dbReference>
<dbReference type="FunFam" id="1.20.1060.10:FF:000001">
    <property type="entry name" value="DNA polymerase I"/>
    <property type="match status" value="1"/>
</dbReference>
<dbReference type="GO" id="GO:0006302">
    <property type="term" value="P:double-strand break repair"/>
    <property type="evidence" value="ECO:0007669"/>
    <property type="project" value="TreeGrafter"/>
</dbReference>
<keyword evidence="3 11" id="KW-0548">Nucleotidyltransferase</keyword>
<keyword evidence="8 11" id="KW-0234">DNA repair</keyword>
<dbReference type="Gene3D" id="1.20.1060.10">
    <property type="entry name" value="Taq DNA Polymerase, Chain T, domain 4"/>
    <property type="match status" value="1"/>
</dbReference>
<dbReference type="Gene3D" id="3.40.50.1010">
    <property type="entry name" value="5'-nuclease"/>
    <property type="match status" value="1"/>
</dbReference>
<dbReference type="InterPro" id="IPR020045">
    <property type="entry name" value="DNA_polI_H3TH"/>
</dbReference>
<dbReference type="CDD" id="cd08637">
    <property type="entry name" value="DNA_pol_A_pol_I_C"/>
    <property type="match status" value="1"/>
</dbReference>
<evidence type="ECO:0000256" key="6">
    <source>
        <dbReference type="ARBA" id="ARBA00022932"/>
    </source>
</evidence>
<evidence type="ECO:0000313" key="14">
    <source>
        <dbReference type="EMBL" id="KEZ89703.1"/>
    </source>
</evidence>
<dbReference type="Pfam" id="PF02739">
    <property type="entry name" value="5_3_exonuc_N"/>
    <property type="match status" value="1"/>
</dbReference>
<dbReference type="InterPro" id="IPR001098">
    <property type="entry name" value="DNA-dir_DNA_pol_A_palm_dom"/>
</dbReference>
<dbReference type="Proteomes" id="UP000028525">
    <property type="component" value="Unassembled WGS sequence"/>
</dbReference>
<dbReference type="EC" id="2.7.7.7" evidence="10 11"/>
<keyword evidence="11" id="KW-0378">Hydrolase</keyword>
<dbReference type="CDD" id="cd09859">
    <property type="entry name" value="PIN_53EXO"/>
    <property type="match status" value="1"/>
</dbReference>
<evidence type="ECO:0000256" key="11">
    <source>
        <dbReference type="RuleBase" id="RU004460"/>
    </source>
</evidence>
<dbReference type="SMART" id="SM00482">
    <property type="entry name" value="POLAc"/>
    <property type="match status" value="1"/>
</dbReference>
<proteinExistence type="inferred from homology"/>
<dbReference type="InterPro" id="IPR018320">
    <property type="entry name" value="DNA_polymerase_1"/>
</dbReference>
<dbReference type="Gene3D" id="3.30.70.370">
    <property type="match status" value="1"/>
</dbReference>
<dbReference type="FunFam" id="1.10.150.20:FF:000002">
    <property type="entry name" value="DNA polymerase I"/>
    <property type="match status" value="1"/>
</dbReference>
<dbReference type="Pfam" id="PF00476">
    <property type="entry name" value="DNA_pol_A"/>
    <property type="match status" value="1"/>
</dbReference>
<dbReference type="InterPro" id="IPR029060">
    <property type="entry name" value="PIN-like_dom_sf"/>
</dbReference>
<protein>
    <recommendedName>
        <fullName evidence="10 11">DNA polymerase I</fullName>
        <ecNumber evidence="10 11">2.7.7.7</ecNumber>
    </recommendedName>
</protein>
<dbReference type="PANTHER" id="PTHR10133:SF27">
    <property type="entry name" value="DNA POLYMERASE NU"/>
    <property type="match status" value="1"/>
</dbReference>
<dbReference type="GO" id="GO:0003677">
    <property type="term" value="F:DNA binding"/>
    <property type="evidence" value="ECO:0007669"/>
    <property type="project" value="UniProtKB-UniRule"/>
</dbReference>
<dbReference type="InterPro" id="IPR002298">
    <property type="entry name" value="DNA_polymerase_A"/>
</dbReference>
<dbReference type="InterPro" id="IPR020046">
    <property type="entry name" value="5-3_exonucl_a-hlix_arch_N"/>
</dbReference>
<reference evidence="14 15" key="1">
    <citation type="submission" date="2014-07" db="EMBL/GenBank/DDBJ databases">
        <title>Draft genome of Clostridium celerecrescens 152B isolated from sediments associated with methane hydrate from Krishna Godavari basin.</title>
        <authorList>
            <person name="Honkalas V.S."/>
            <person name="Dabir A.P."/>
            <person name="Arora P."/>
            <person name="Dhakephalkar P.K."/>
        </authorList>
    </citation>
    <scope>NUCLEOTIDE SEQUENCE [LARGE SCALE GENOMIC DNA]</scope>
    <source>
        <strain evidence="14 15">152B</strain>
    </source>
</reference>
<dbReference type="Gene3D" id="1.10.150.20">
    <property type="entry name" value="5' to 3' exonuclease, C-terminal subdomain"/>
    <property type="match status" value="2"/>
</dbReference>
<keyword evidence="15" id="KW-1185">Reference proteome</keyword>
<comment type="function">
    <text evidence="11">In addition to polymerase activity, this DNA polymerase exhibits 5'-3' exonuclease activity.</text>
</comment>
<comment type="caution">
    <text evidence="14">The sequence shown here is derived from an EMBL/GenBank/DDBJ whole genome shotgun (WGS) entry which is preliminary data.</text>
</comment>
<evidence type="ECO:0000256" key="2">
    <source>
        <dbReference type="ARBA" id="ARBA00022679"/>
    </source>
</evidence>
<dbReference type="GO" id="GO:0003887">
    <property type="term" value="F:DNA-directed DNA polymerase activity"/>
    <property type="evidence" value="ECO:0007669"/>
    <property type="project" value="UniProtKB-UniRule"/>
</dbReference>
<dbReference type="SMART" id="SM00475">
    <property type="entry name" value="53EXOc"/>
    <property type="match status" value="1"/>
</dbReference>
<dbReference type="CDD" id="cd06140">
    <property type="entry name" value="DNA_polA_I_Bacillus_like_exo"/>
    <property type="match status" value="1"/>
</dbReference>
<evidence type="ECO:0000256" key="9">
    <source>
        <dbReference type="ARBA" id="ARBA00049244"/>
    </source>
</evidence>
<dbReference type="NCBIfam" id="TIGR00593">
    <property type="entry name" value="pola"/>
    <property type="match status" value="1"/>
</dbReference>
<dbReference type="SUPFAM" id="SSF88723">
    <property type="entry name" value="PIN domain-like"/>
    <property type="match status" value="1"/>
</dbReference>
<dbReference type="InterPro" id="IPR043502">
    <property type="entry name" value="DNA/RNA_pol_sf"/>
</dbReference>
<accession>A0A084JL69</accession>
<sequence length="850" mass="95363">MNRKNIVLVDGSSMLRNAFFGLPSNGARGIQNLILKLLESKEADFLAVAFDSKTEGSCKEMYKNTAVYEGLLKEEERLREALVSLDIPVLDKEGYASADILASLAKRCQEEEGEILLLSGERKLLQAVEEHVTLKIPVVKEGGLEFKSYSVELIREEFGLEPESLAGVFALAGDWGIGDKTACQLIREYHNVENIYDHIEEIGSQRIKEALTGNQEAVKQQEEFASLRRDCDIHLDYTKTIEQAEIQKIIDMDFVPAVFPGEGEEPSLESGFHAVTDLSEAETIFLKCGEGCRLGLQLVVEDKAVSALSLCLSETECYCFIPAGELSPQYLAEKAEEICKRAGRTTVLHLKSQLAFLKLTLDSPVFDAGVAGYLLDPLKDSYEYNDLAEDYLDLSIPSKTELIGKSSFKRALEENREKAVSCICYMSYVALKCHDLLHESLVKESMDKLFYEIEMPLIYSLFHMEEAGIRVERERLKEYGDRLKVRIAELEQKIYEETGETFNINSPKQLGEVLFDRMKIPGGKKTKTGYSTAADVLEKLAPDWPAVNLILDYRQLTKLNSTYADGLAAYIGPDERIHGTFNQTITATGRISSTEPNLQNIPVRVELGREIRKVFVPQEGCRFVDADYSQIELRVLAHMSGDQRLIDAYRQAEDIHAITASQVFHVPLNEVTPLQRRNAKAVNFGIVYGISSFGLSEGLSITRKEASEYISKYFETYPGVKTFLDDLVSEAKEQGYAVSMFGRRRPVPELKSLNFMQRSFGERVAMNSPIQGTAADIIKIAMIRVDNALRKQGLKSRIVLQVHDELLIEAYQNEVDKVKELLAEEMKHAANLAVSLEVEANVGDSWFDAK</sequence>
<dbReference type="InterPro" id="IPR036279">
    <property type="entry name" value="5-3_exonuclease_C_sf"/>
</dbReference>
<dbReference type="OrthoDB" id="9806424at2"/>
<evidence type="ECO:0000259" key="12">
    <source>
        <dbReference type="SMART" id="SM00475"/>
    </source>
</evidence>
<dbReference type="Gene3D" id="3.30.420.10">
    <property type="entry name" value="Ribonuclease H-like superfamily/Ribonuclease H"/>
    <property type="match status" value="1"/>
</dbReference>
<dbReference type="PROSITE" id="PS00447">
    <property type="entry name" value="DNA_POLYMERASE_A"/>
    <property type="match status" value="1"/>
</dbReference>
<feature type="domain" description="DNA-directed DNA polymerase family A palm" evidence="13">
    <location>
        <begin position="608"/>
        <end position="814"/>
    </location>
</feature>
<dbReference type="InterPro" id="IPR036397">
    <property type="entry name" value="RNaseH_sf"/>
</dbReference>
<dbReference type="SUPFAM" id="SSF47807">
    <property type="entry name" value="5' to 3' exonuclease, C-terminal subdomain"/>
    <property type="match status" value="1"/>
</dbReference>
<keyword evidence="11" id="KW-0269">Exonuclease</keyword>
<organism evidence="14 15">
    <name type="scientific">Lacrimispora celerecrescens</name>
    <dbReference type="NCBI Taxonomy" id="29354"/>
    <lineage>
        <taxon>Bacteria</taxon>
        <taxon>Bacillati</taxon>
        <taxon>Bacillota</taxon>
        <taxon>Clostridia</taxon>
        <taxon>Lachnospirales</taxon>
        <taxon>Lachnospiraceae</taxon>
        <taxon>Lacrimispora</taxon>
    </lineage>
</organism>
<dbReference type="InterPro" id="IPR002421">
    <property type="entry name" value="5-3_exonuclease"/>
</dbReference>
<evidence type="ECO:0000256" key="8">
    <source>
        <dbReference type="ARBA" id="ARBA00023204"/>
    </source>
</evidence>
<dbReference type="STRING" id="29354.IO98_13560"/>